<dbReference type="EMBL" id="RRYP01008392">
    <property type="protein sequence ID" value="TNV79808.1"/>
    <property type="molecule type" value="Genomic_DNA"/>
</dbReference>
<gene>
    <name evidence="1" type="ORF">FGO68_gene6151</name>
</gene>
<keyword evidence="2" id="KW-1185">Reference proteome</keyword>
<evidence type="ECO:0000313" key="2">
    <source>
        <dbReference type="Proteomes" id="UP000785679"/>
    </source>
</evidence>
<reference evidence="1" key="1">
    <citation type="submission" date="2019-06" db="EMBL/GenBank/DDBJ databases">
        <authorList>
            <person name="Zheng W."/>
        </authorList>
    </citation>
    <scope>NUCLEOTIDE SEQUENCE</scope>
    <source>
        <strain evidence="1">QDHG01</strain>
    </source>
</reference>
<protein>
    <submittedName>
        <fullName evidence="1">Uncharacterized protein</fullName>
    </submittedName>
</protein>
<evidence type="ECO:0000313" key="1">
    <source>
        <dbReference type="EMBL" id="TNV79808.1"/>
    </source>
</evidence>
<dbReference type="AlphaFoldDB" id="A0A8J8NQU4"/>
<name>A0A8J8NQU4_HALGN</name>
<sequence>MINEKIFKTRLVQYLKMQSEKQKVILKYQQKDILSTSKTLDSIIYQKNNQVETTLIQPEDVYSFESILALHAKLNPQQFKPSVDKEHTTDISSTSKDDLFKEIDLRVEEFSTIIDEQSHSEIREPKLPSRSITDSRITKLQFQVDRQQQELKEQRQINKRQGEMIKILAQRAGISFDL</sequence>
<dbReference type="Proteomes" id="UP000785679">
    <property type="component" value="Unassembled WGS sequence"/>
</dbReference>
<proteinExistence type="predicted"/>
<comment type="caution">
    <text evidence="1">The sequence shown here is derived from an EMBL/GenBank/DDBJ whole genome shotgun (WGS) entry which is preliminary data.</text>
</comment>
<organism evidence="1 2">
    <name type="scientific">Halteria grandinella</name>
    <dbReference type="NCBI Taxonomy" id="5974"/>
    <lineage>
        <taxon>Eukaryota</taxon>
        <taxon>Sar</taxon>
        <taxon>Alveolata</taxon>
        <taxon>Ciliophora</taxon>
        <taxon>Intramacronucleata</taxon>
        <taxon>Spirotrichea</taxon>
        <taxon>Stichotrichia</taxon>
        <taxon>Sporadotrichida</taxon>
        <taxon>Halteriidae</taxon>
        <taxon>Halteria</taxon>
    </lineage>
</organism>
<accession>A0A8J8NQU4</accession>